<keyword evidence="1" id="KW-0812">Transmembrane</keyword>
<dbReference type="EMBL" id="CP021235">
    <property type="protein sequence ID" value="ARS36504.1"/>
    <property type="molecule type" value="Genomic_DNA"/>
</dbReference>
<dbReference type="PANTHER" id="PTHR46211">
    <property type="entry name" value="GLYCEROPHOSPHORYL DIESTER PHOSPHODIESTERASE"/>
    <property type="match status" value="1"/>
</dbReference>
<sequence length="327" mass="36379">MRLKLSDCKFKGNYKDCVLPSQFNYRFTELAHIHQTTKRRAPRKALLVGLAIVLLGLAVGGWLLYRHDELQYRQVLVLGHAGSGFLSPLNPFNPLPPNSKGSLVQAMELGADGLEVDVQLSKDGVPVLYHDVTLASMTVRQEPDTIENLNATEVVGLAYKGGAPYDLFHEEKIITLEELLQLLGSYEEAPYLHIDLRNHDPQRYAYYAQTLLALLRKYNYPLQRLVFISPDPSFLLAFRQEEPAAQLMLDAGGDFEQAQAQALKYNLNGICANGRDASAALVAQAKQQGLQVALFGGKSRSRIARMINMRPDAIQVNNVAAMRAMLD</sequence>
<feature type="transmembrane region" description="Helical" evidence="1">
    <location>
        <begin position="45"/>
        <end position="65"/>
    </location>
</feature>
<evidence type="ECO:0000259" key="2">
    <source>
        <dbReference type="PROSITE" id="PS51704"/>
    </source>
</evidence>
<dbReference type="GO" id="GO:0008081">
    <property type="term" value="F:phosphoric diester hydrolase activity"/>
    <property type="evidence" value="ECO:0007669"/>
    <property type="project" value="InterPro"/>
</dbReference>
<dbReference type="Gene3D" id="3.20.20.190">
    <property type="entry name" value="Phosphatidylinositol (PI) phosphodiesterase"/>
    <property type="match status" value="1"/>
</dbReference>
<name>A0A1X9YUN6_9BACT</name>
<dbReference type="InterPro" id="IPR030395">
    <property type="entry name" value="GP_PDE_dom"/>
</dbReference>
<dbReference type="CDD" id="cd08556">
    <property type="entry name" value="GDPD"/>
    <property type="match status" value="1"/>
</dbReference>
<dbReference type="PROSITE" id="PS51704">
    <property type="entry name" value="GP_PDE"/>
    <property type="match status" value="1"/>
</dbReference>
<dbReference type="InterPro" id="IPR017946">
    <property type="entry name" value="PLC-like_Pdiesterase_TIM-brl"/>
</dbReference>
<dbReference type="AlphaFoldDB" id="A0A1X9YUN6"/>
<protein>
    <recommendedName>
        <fullName evidence="2">GP-PDE domain-containing protein</fullName>
    </recommendedName>
</protein>
<evidence type="ECO:0000313" key="3">
    <source>
        <dbReference type="EMBL" id="ARS36504.1"/>
    </source>
</evidence>
<gene>
    <name evidence="3" type="ORF">CA264_14280</name>
</gene>
<dbReference type="Proteomes" id="UP000266292">
    <property type="component" value="Chromosome"/>
</dbReference>
<proteinExistence type="predicted"/>
<accession>A0A1X9YUN6</accession>
<keyword evidence="1" id="KW-1133">Transmembrane helix</keyword>
<evidence type="ECO:0000256" key="1">
    <source>
        <dbReference type="SAM" id="Phobius"/>
    </source>
</evidence>
<keyword evidence="4" id="KW-1185">Reference proteome</keyword>
<dbReference type="SUPFAM" id="SSF51695">
    <property type="entry name" value="PLC-like phosphodiesterases"/>
    <property type="match status" value="1"/>
</dbReference>
<dbReference type="Pfam" id="PF03009">
    <property type="entry name" value="GDPD"/>
    <property type="match status" value="1"/>
</dbReference>
<dbReference type="OrthoDB" id="384721at2"/>
<feature type="domain" description="GP-PDE" evidence="2">
    <location>
        <begin position="75"/>
        <end position="326"/>
    </location>
</feature>
<dbReference type="KEGG" id="pact:CA264_14280"/>
<dbReference type="PANTHER" id="PTHR46211:SF14">
    <property type="entry name" value="GLYCEROPHOSPHODIESTER PHOSPHODIESTERASE"/>
    <property type="match status" value="1"/>
</dbReference>
<dbReference type="GO" id="GO:0006629">
    <property type="term" value="P:lipid metabolic process"/>
    <property type="evidence" value="ECO:0007669"/>
    <property type="project" value="InterPro"/>
</dbReference>
<organism evidence="3 4">
    <name type="scientific">Pontibacter actiniarum</name>
    <dbReference type="NCBI Taxonomy" id="323450"/>
    <lineage>
        <taxon>Bacteria</taxon>
        <taxon>Pseudomonadati</taxon>
        <taxon>Bacteroidota</taxon>
        <taxon>Cytophagia</taxon>
        <taxon>Cytophagales</taxon>
        <taxon>Hymenobacteraceae</taxon>
        <taxon>Pontibacter</taxon>
    </lineage>
</organism>
<dbReference type="STRING" id="709015.GCA_000472485_02897"/>
<reference evidence="4" key="1">
    <citation type="submission" date="2017-05" db="EMBL/GenBank/DDBJ databases">
        <authorList>
            <person name="Ray J."/>
            <person name="Price M."/>
            <person name="Deutschbauer A."/>
        </authorList>
    </citation>
    <scope>NUCLEOTIDE SEQUENCE [LARGE SCALE GENOMIC DNA]</scope>
    <source>
        <strain evidence="4">DSM 19842</strain>
    </source>
</reference>
<evidence type="ECO:0000313" key="4">
    <source>
        <dbReference type="Proteomes" id="UP000266292"/>
    </source>
</evidence>
<keyword evidence="1" id="KW-0472">Membrane</keyword>